<protein>
    <submittedName>
        <fullName evidence="1">Uncharacterized protein</fullName>
    </submittedName>
</protein>
<dbReference type="Proteomes" id="UP000245974">
    <property type="component" value="Unassembled WGS sequence"/>
</dbReference>
<evidence type="ECO:0000313" key="2">
    <source>
        <dbReference type="Proteomes" id="UP000245974"/>
    </source>
</evidence>
<name>A0A2U3MXP9_9GAMM</name>
<keyword evidence="2" id="KW-1185">Reference proteome</keyword>
<sequence>MAFCAVLSLFNTAYADSICDQIEELAGKIMFERQSGLPLNEAIKQSEIIKEKAQEISETNPQSSKMGLFVAKLSYDLTQEAYRQPFYDGENGKNLAVEKYRQDAKFMCMQDRSKE</sequence>
<evidence type="ECO:0000313" key="1">
    <source>
        <dbReference type="EMBL" id="SPL70181.1"/>
    </source>
</evidence>
<accession>A0A2U3MXP9</accession>
<reference evidence="2" key="1">
    <citation type="submission" date="2018-03" db="EMBL/GenBank/DDBJ databases">
        <authorList>
            <person name="Blom J."/>
        </authorList>
    </citation>
    <scope>NUCLEOTIDE SEQUENCE [LARGE SCALE GENOMIC DNA]</scope>
    <source>
        <strain evidence="2">KPC-SM-21</strain>
    </source>
</reference>
<proteinExistence type="predicted"/>
<dbReference type="AlphaFoldDB" id="A0A2U3MXP9"/>
<organism evidence="1 2">
    <name type="scientific">Acinetobacter stercoris</name>
    <dbReference type="NCBI Taxonomy" id="2126983"/>
    <lineage>
        <taxon>Bacteria</taxon>
        <taxon>Pseudomonadati</taxon>
        <taxon>Pseudomonadota</taxon>
        <taxon>Gammaproteobacteria</taxon>
        <taxon>Moraxellales</taxon>
        <taxon>Moraxellaceae</taxon>
        <taxon>Acinetobacter</taxon>
    </lineage>
</organism>
<dbReference type="EMBL" id="OOGT01000045">
    <property type="protein sequence ID" value="SPL70181.1"/>
    <property type="molecule type" value="Genomic_DNA"/>
</dbReference>
<dbReference type="InParanoid" id="A0A2U3MXP9"/>
<gene>
    <name evidence="1" type="ORF">KPC_1359</name>
</gene>